<dbReference type="Pfam" id="PF03167">
    <property type="entry name" value="UDG"/>
    <property type="match status" value="1"/>
</dbReference>
<reference evidence="10 11" key="1">
    <citation type="submission" date="2019-01" db="EMBL/GenBank/DDBJ databases">
        <title>Draft genome sequence of Dictyobacter sp. Uno17.</title>
        <authorList>
            <person name="Wang C.M."/>
            <person name="Zheng Y."/>
            <person name="Sakai Y."/>
            <person name="Abe K."/>
            <person name="Yokota A."/>
            <person name="Yabe S."/>
        </authorList>
    </citation>
    <scope>NUCLEOTIDE SEQUENCE [LARGE SCALE GENOMIC DNA]</scope>
    <source>
        <strain evidence="10 11">Uno17</strain>
    </source>
</reference>
<dbReference type="GO" id="GO:0004844">
    <property type="term" value="F:uracil DNA N-glycosylase activity"/>
    <property type="evidence" value="ECO:0007669"/>
    <property type="project" value="UniProtKB-UniRule"/>
</dbReference>
<dbReference type="PANTHER" id="PTHR11264:SF0">
    <property type="entry name" value="URACIL-DNA GLYCOSYLASE"/>
    <property type="match status" value="1"/>
</dbReference>
<dbReference type="SUPFAM" id="SSF52141">
    <property type="entry name" value="Uracil-DNA glycosylase-like"/>
    <property type="match status" value="1"/>
</dbReference>
<dbReference type="InterPro" id="IPR002043">
    <property type="entry name" value="UDG_fam1"/>
</dbReference>
<dbReference type="FunFam" id="3.40.470.10:FF:000001">
    <property type="entry name" value="Uracil-DNA glycosylase"/>
    <property type="match status" value="1"/>
</dbReference>
<feature type="active site" description="Proton acceptor" evidence="8">
    <location>
        <position position="65"/>
    </location>
</feature>
<dbReference type="InterPro" id="IPR005122">
    <property type="entry name" value="Uracil-DNA_glycosylase-like"/>
</dbReference>
<dbReference type="CDD" id="cd10027">
    <property type="entry name" value="UDG-F1-like"/>
    <property type="match status" value="1"/>
</dbReference>
<keyword evidence="7 8" id="KW-0234">DNA repair</keyword>
<keyword evidence="6 8" id="KW-0378">Hydrolase</keyword>
<evidence type="ECO:0000256" key="5">
    <source>
        <dbReference type="ARBA" id="ARBA00022763"/>
    </source>
</evidence>
<dbReference type="NCBIfam" id="NF003592">
    <property type="entry name" value="PRK05254.1-5"/>
    <property type="match status" value="1"/>
</dbReference>
<dbReference type="InterPro" id="IPR036895">
    <property type="entry name" value="Uracil-DNA_glycosylase-like_sf"/>
</dbReference>
<comment type="subcellular location">
    <subcellularLocation>
        <location evidence="8">Cytoplasm</location>
    </subcellularLocation>
</comment>
<organism evidence="10 11">
    <name type="scientific">Dictyobacter arantiisoli</name>
    <dbReference type="NCBI Taxonomy" id="2014874"/>
    <lineage>
        <taxon>Bacteria</taxon>
        <taxon>Bacillati</taxon>
        <taxon>Chloroflexota</taxon>
        <taxon>Ktedonobacteria</taxon>
        <taxon>Ktedonobacterales</taxon>
        <taxon>Dictyobacteraceae</taxon>
        <taxon>Dictyobacter</taxon>
    </lineage>
</organism>
<dbReference type="HAMAP" id="MF_00148">
    <property type="entry name" value="UDG"/>
    <property type="match status" value="1"/>
</dbReference>
<sequence>MQITIPEDWHAHLKQEFEKPYFQKLTSFVDGERAQYEVFPPEENVFSAFQHTPYANVNVFLLGQDPYHDNNQAHGLCFSVRPGIKPPPSLVNMFKELREDQGCSIPNNGYLVPWADQGILMLNAVLTVRAHQANSHKNHGWETFTDEVIRIVSAKEEPVIFVLWGGYAQKKQALIDTSRHTVISSAHPSPLSARNGFFGSHPYSKINQALRAAGKPEIDWQIPNLQA</sequence>
<dbReference type="OrthoDB" id="9804372at2"/>
<dbReference type="GO" id="GO:0097510">
    <property type="term" value="P:base-excision repair, AP site formation via deaminated base removal"/>
    <property type="evidence" value="ECO:0007669"/>
    <property type="project" value="TreeGrafter"/>
</dbReference>
<evidence type="ECO:0000259" key="9">
    <source>
        <dbReference type="SMART" id="SM00986"/>
    </source>
</evidence>
<evidence type="ECO:0000256" key="8">
    <source>
        <dbReference type="HAMAP-Rule" id="MF_00148"/>
    </source>
</evidence>
<name>A0A5A5TH39_9CHLR</name>
<evidence type="ECO:0000256" key="3">
    <source>
        <dbReference type="ARBA" id="ARBA00008184"/>
    </source>
</evidence>
<dbReference type="Proteomes" id="UP000322530">
    <property type="component" value="Unassembled WGS sequence"/>
</dbReference>
<evidence type="ECO:0000256" key="1">
    <source>
        <dbReference type="ARBA" id="ARBA00001400"/>
    </source>
</evidence>
<evidence type="ECO:0000256" key="4">
    <source>
        <dbReference type="ARBA" id="ARBA00012030"/>
    </source>
</evidence>
<dbReference type="NCBIfam" id="NF003589">
    <property type="entry name" value="PRK05254.1-2"/>
    <property type="match status" value="1"/>
</dbReference>
<dbReference type="Gene3D" id="3.40.470.10">
    <property type="entry name" value="Uracil-DNA glycosylase-like domain"/>
    <property type="match status" value="1"/>
</dbReference>
<keyword evidence="8" id="KW-0963">Cytoplasm</keyword>
<dbReference type="EC" id="3.2.2.27" evidence="4 8"/>
<evidence type="ECO:0000256" key="6">
    <source>
        <dbReference type="ARBA" id="ARBA00022801"/>
    </source>
</evidence>
<feature type="domain" description="Uracil-DNA glycosylase-like" evidence="9">
    <location>
        <begin position="50"/>
        <end position="210"/>
    </location>
</feature>
<dbReference type="NCBIfam" id="TIGR00628">
    <property type="entry name" value="ung"/>
    <property type="match status" value="1"/>
</dbReference>
<dbReference type="RefSeq" id="WP_149403405.1">
    <property type="nucleotide sequence ID" value="NZ_BIXY01000073.1"/>
</dbReference>
<keyword evidence="5 8" id="KW-0227">DNA damage</keyword>
<dbReference type="SMART" id="SM00987">
    <property type="entry name" value="UreE_C"/>
    <property type="match status" value="1"/>
</dbReference>
<dbReference type="PANTHER" id="PTHR11264">
    <property type="entry name" value="URACIL-DNA GLYCOSYLASE"/>
    <property type="match status" value="1"/>
</dbReference>
<accession>A0A5A5TH39</accession>
<keyword evidence="11" id="KW-1185">Reference proteome</keyword>
<dbReference type="AlphaFoldDB" id="A0A5A5TH39"/>
<comment type="function">
    <text evidence="2 8">Excises uracil residues from the DNA which can arise as a result of misincorporation of dUMP residues by DNA polymerase or due to deamination of cytosine.</text>
</comment>
<comment type="caution">
    <text evidence="10">The sequence shown here is derived from an EMBL/GenBank/DDBJ whole genome shotgun (WGS) entry which is preliminary data.</text>
</comment>
<dbReference type="NCBIfam" id="NF003591">
    <property type="entry name" value="PRK05254.1-4"/>
    <property type="match status" value="1"/>
</dbReference>
<evidence type="ECO:0000313" key="10">
    <source>
        <dbReference type="EMBL" id="GCF10528.1"/>
    </source>
</evidence>
<dbReference type="NCBIfam" id="NF003588">
    <property type="entry name" value="PRK05254.1-1"/>
    <property type="match status" value="1"/>
</dbReference>
<evidence type="ECO:0000256" key="2">
    <source>
        <dbReference type="ARBA" id="ARBA00002631"/>
    </source>
</evidence>
<dbReference type="EMBL" id="BIXY01000073">
    <property type="protein sequence ID" value="GCF10528.1"/>
    <property type="molecule type" value="Genomic_DNA"/>
</dbReference>
<comment type="catalytic activity">
    <reaction evidence="1 8">
        <text>Hydrolyzes single-stranded DNA or mismatched double-stranded DNA and polynucleotides, releasing free uracil.</text>
        <dbReference type="EC" id="3.2.2.27"/>
    </reaction>
</comment>
<comment type="similarity">
    <text evidence="3 8">Belongs to the uracil-DNA glycosylase (UDG) superfamily. UNG family.</text>
</comment>
<evidence type="ECO:0000256" key="7">
    <source>
        <dbReference type="ARBA" id="ARBA00023204"/>
    </source>
</evidence>
<evidence type="ECO:0000313" key="11">
    <source>
        <dbReference type="Proteomes" id="UP000322530"/>
    </source>
</evidence>
<dbReference type="SMART" id="SM00986">
    <property type="entry name" value="UDG"/>
    <property type="match status" value="1"/>
</dbReference>
<gene>
    <name evidence="8 10" type="primary">ung</name>
    <name evidence="10" type="ORF">KDI_40920</name>
</gene>
<dbReference type="GO" id="GO:0005737">
    <property type="term" value="C:cytoplasm"/>
    <property type="evidence" value="ECO:0007669"/>
    <property type="project" value="UniProtKB-SubCell"/>
</dbReference>
<proteinExistence type="inferred from homology"/>
<protein>
    <recommendedName>
        <fullName evidence="4 8">Uracil-DNA glycosylase</fullName>
        <shortName evidence="8">UDG</shortName>
        <ecNumber evidence="4 8">3.2.2.27</ecNumber>
    </recommendedName>
</protein>